<protein>
    <submittedName>
        <fullName evidence="1">SAM-dependent methyltransferase</fullName>
    </submittedName>
</protein>
<dbReference type="GO" id="GO:0008168">
    <property type="term" value="F:methyltransferase activity"/>
    <property type="evidence" value="ECO:0007669"/>
    <property type="project" value="UniProtKB-KW"/>
</dbReference>
<dbReference type="RefSeq" id="WP_125567650.1">
    <property type="nucleotide sequence ID" value="NZ_AP019307.1"/>
</dbReference>
<dbReference type="SUPFAM" id="SSF53335">
    <property type="entry name" value="S-adenosyl-L-methionine-dependent methyltransferases"/>
    <property type="match status" value="1"/>
</dbReference>
<dbReference type="Proteomes" id="UP000271573">
    <property type="component" value="Chromosome"/>
</dbReference>
<dbReference type="GO" id="GO:0032259">
    <property type="term" value="P:methylation"/>
    <property type="evidence" value="ECO:0007669"/>
    <property type="project" value="UniProtKB-KW"/>
</dbReference>
<name>A0A3G9IEW6_9ACTN</name>
<reference evidence="1 2" key="1">
    <citation type="submission" date="2018-11" db="EMBL/GenBank/DDBJ databases">
        <title>Complete genome sequence of Nocardioides baekrokdamisoli strain KCTC 39748.</title>
        <authorList>
            <person name="Kang S.W."/>
            <person name="Lee K.C."/>
            <person name="Kim K.K."/>
            <person name="Kim J.S."/>
            <person name="Kim D.S."/>
            <person name="Ko S.H."/>
            <person name="Yang S.H."/>
            <person name="Shin Y.K."/>
            <person name="Lee J.S."/>
        </authorList>
    </citation>
    <scope>NUCLEOTIDE SEQUENCE [LARGE SCALE GENOMIC DNA]</scope>
    <source>
        <strain evidence="1 2">KCTC 39748</strain>
    </source>
</reference>
<keyword evidence="1" id="KW-0489">Methyltransferase</keyword>
<dbReference type="Gene3D" id="3.40.50.150">
    <property type="entry name" value="Vaccinia Virus protein VP39"/>
    <property type="match status" value="1"/>
</dbReference>
<dbReference type="CDD" id="cd02440">
    <property type="entry name" value="AdoMet_MTases"/>
    <property type="match status" value="1"/>
</dbReference>
<dbReference type="Pfam" id="PF13489">
    <property type="entry name" value="Methyltransf_23"/>
    <property type="match status" value="1"/>
</dbReference>
<evidence type="ECO:0000313" key="1">
    <source>
        <dbReference type="EMBL" id="BBH16906.1"/>
    </source>
</evidence>
<dbReference type="InterPro" id="IPR029063">
    <property type="entry name" value="SAM-dependent_MTases_sf"/>
</dbReference>
<keyword evidence="1" id="KW-0808">Transferase</keyword>
<dbReference type="OrthoDB" id="9760689at2"/>
<proteinExistence type="predicted"/>
<keyword evidence="2" id="KW-1185">Reference proteome</keyword>
<gene>
    <name evidence="1" type="ORF">Back2_11930</name>
</gene>
<accession>A0A3G9IEW6</accession>
<evidence type="ECO:0000313" key="2">
    <source>
        <dbReference type="Proteomes" id="UP000271573"/>
    </source>
</evidence>
<dbReference type="AlphaFoldDB" id="A0A3G9IEW6"/>
<dbReference type="PANTHER" id="PTHR43591">
    <property type="entry name" value="METHYLTRANSFERASE"/>
    <property type="match status" value="1"/>
</dbReference>
<organism evidence="1 2">
    <name type="scientific">Nocardioides baekrokdamisoli</name>
    <dbReference type="NCBI Taxonomy" id="1804624"/>
    <lineage>
        <taxon>Bacteria</taxon>
        <taxon>Bacillati</taxon>
        <taxon>Actinomycetota</taxon>
        <taxon>Actinomycetes</taxon>
        <taxon>Propionibacteriales</taxon>
        <taxon>Nocardioidaceae</taxon>
        <taxon>Nocardioides</taxon>
    </lineage>
</organism>
<sequence length="258" mass="28967">MTGREPSPFRPHRTLQRMYPEVAAGGYTRYDGFVEFYQRVNALLTPDSEVLDFGAGRGNWTDIGISDYHRRLRDLQRIAKKVDGIDVDPVVLENPSLDDAKVMQPGEPLPYADSSYDLIVADHVLEHVSAADAPGVSSELLRVLKPGGWFAARTPNKWGIIGMGARAVPNDLHVRVLDRLQPGRLAEDVFPVQYAMNTRRDLKRLFSSDLWNVSIYGHASEPQYVGRSEAAWRVASFVDRITPPRALPTLMIFVQKKP</sequence>
<dbReference type="EMBL" id="AP019307">
    <property type="protein sequence ID" value="BBH16906.1"/>
    <property type="molecule type" value="Genomic_DNA"/>
</dbReference>
<dbReference type="KEGG" id="nbe:Back2_11930"/>